<dbReference type="SMART" id="SM00356">
    <property type="entry name" value="ZnF_C3H1"/>
    <property type="match status" value="3"/>
</dbReference>
<dbReference type="GO" id="GO:0003729">
    <property type="term" value="F:mRNA binding"/>
    <property type="evidence" value="ECO:0007669"/>
    <property type="project" value="InterPro"/>
</dbReference>
<feature type="region of interest" description="Disordered" evidence="6">
    <location>
        <begin position="1"/>
        <end position="25"/>
    </location>
</feature>
<gene>
    <name evidence="8" type="ORF">JCGZ_06177</name>
</gene>
<dbReference type="Pfam" id="PF00642">
    <property type="entry name" value="zf-CCCH"/>
    <property type="match status" value="3"/>
</dbReference>
<keyword evidence="3 5" id="KW-0863">Zinc-finger</keyword>
<dbReference type="STRING" id="180498.A0A067KLK0"/>
<keyword evidence="9" id="KW-1185">Reference proteome</keyword>
<accession>A0A067KLK0</accession>
<evidence type="ECO:0000313" key="8">
    <source>
        <dbReference type="EMBL" id="KDP37121.1"/>
    </source>
</evidence>
<reference evidence="8 9" key="1">
    <citation type="journal article" date="2014" name="PLoS ONE">
        <title>Global Analysis of Gene Expression Profiles in Physic Nut (Jatropha curcas L.) Seedlings Exposed to Salt Stress.</title>
        <authorList>
            <person name="Zhang L."/>
            <person name="Zhang C."/>
            <person name="Wu P."/>
            <person name="Chen Y."/>
            <person name="Li M."/>
            <person name="Jiang H."/>
            <person name="Wu G."/>
        </authorList>
    </citation>
    <scope>NUCLEOTIDE SEQUENCE [LARGE SCALE GENOMIC DNA]</scope>
    <source>
        <strain evidence="9">cv. GZQX0401</strain>
        <tissue evidence="8">Young leaves</tissue>
    </source>
</reference>
<dbReference type="OrthoDB" id="410307at2759"/>
<feature type="domain" description="C3H1-type" evidence="7">
    <location>
        <begin position="39"/>
        <end position="66"/>
    </location>
</feature>
<dbReference type="InterPro" id="IPR036855">
    <property type="entry name" value="Znf_CCCH_sf"/>
</dbReference>
<sequence length="257" mass="29235">MLESGTQFKNKEHENFSQNGNPRTDDIFVPNTTMPVINNHKTQLCEKFKLGYCSYGSNCTFAHGNCELRKQLPNLEGPICNDDGLARTWNCNGDSKRVDQSHMCRMFYSRKECTYGDKCRFLHVTPEKFKRDLGCYRESSAIRIGSIGLSGGHESGIGSSKPWIKKRLCKYWEMKGRCSYGKMCCFAHGQAELEKSTGHIELASEVEQTKASKTFLVPGMEFTSRWKALKKLSGIYADWIEDIPLLHNSVNKTEKCI</sequence>
<feature type="zinc finger region" description="C3H1-type" evidence="5">
    <location>
        <begin position="39"/>
        <end position="66"/>
    </location>
</feature>
<evidence type="ECO:0000256" key="4">
    <source>
        <dbReference type="ARBA" id="ARBA00022833"/>
    </source>
</evidence>
<evidence type="ECO:0000256" key="6">
    <source>
        <dbReference type="SAM" id="MobiDB-lite"/>
    </source>
</evidence>
<proteinExistence type="predicted"/>
<dbReference type="AlphaFoldDB" id="A0A067KLK0"/>
<dbReference type="EMBL" id="KK914415">
    <property type="protein sequence ID" value="KDP37121.1"/>
    <property type="molecule type" value="Genomic_DNA"/>
</dbReference>
<dbReference type="InterPro" id="IPR045877">
    <property type="entry name" value="ZFP36-like"/>
</dbReference>
<feature type="zinc finger region" description="C3H1-type" evidence="5">
    <location>
        <begin position="163"/>
        <end position="191"/>
    </location>
</feature>
<name>A0A067KLK0_JATCU</name>
<feature type="zinc finger region" description="C3H1-type" evidence="5">
    <location>
        <begin position="103"/>
        <end position="126"/>
    </location>
</feature>
<evidence type="ECO:0000256" key="5">
    <source>
        <dbReference type="PROSITE-ProRule" id="PRU00723"/>
    </source>
</evidence>
<keyword evidence="4 5" id="KW-0862">Zinc</keyword>
<dbReference type="PANTHER" id="PTHR12547">
    <property type="entry name" value="CCCH ZINC FINGER/TIS11-RELATED"/>
    <property type="match status" value="1"/>
</dbReference>
<organism evidence="8 9">
    <name type="scientific">Jatropha curcas</name>
    <name type="common">Barbados nut</name>
    <dbReference type="NCBI Taxonomy" id="180498"/>
    <lineage>
        <taxon>Eukaryota</taxon>
        <taxon>Viridiplantae</taxon>
        <taxon>Streptophyta</taxon>
        <taxon>Embryophyta</taxon>
        <taxon>Tracheophyta</taxon>
        <taxon>Spermatophyta</taxon>
        <taxon>Magnoliopsida</taxon>
        <taxon>eudicotyledons</taxon>
        <taxon>Gunneridae</taxon>
        <taxon>Pentapetalae</taxon>
        <taxon>rosids</taxon>
        <taxon>fabids</taxon>
        <taxon>Malpighiales</taxon>
        <taxon>Euphorbiaceae</taxon>
        <taxon>Crotonoideae</taxon>
        <taxon>Jatropheae</taxon>
        <taxon>Jatropha</taxon>
    </lineage>
</organism>
<dbReference type="PROSITE" id="PS50103">
    <property type="entry name" value="ZF_C3H1"/>
    <property type="match status" value="3"/>
</dbReference>
<evidence type="ECO:0000256" key="2">
    <source>
        <dbReference type="ARBA" id="ARBA00022737"/>
    </source>
</evidence>
<dbReference type="PANTHER" id="PTHR12547:SF165">
    <property type="entry name" value="C3H1-TYPE DOMAIN-CONTAINING PROTEIN"/>
    <property type="match status" value="1"/>
</dbReference>
<evidence type="ECO:0000259" key="7">
    <source>
        <dbReference type="PROSITE" id="PS50103"/>
    </source>
</evidence>
<dbReference type="Gene3D" id="4.10.1000.10">
    <property type="entry name" value="Zinc finger, CCCH-type"/>
    <property type="match status" value="3"/>
</dbReference>
<evidence type="ECO:0000256" key="1">
    <source>
        <dbReference type="ARBA" id="ARBA00022723"/>
    </source>
</evidence>
<dbReference type="InterPro" id="IPR000571">
    <property type="entry name" value="Znf_CCCH"/>
</dbReference>
<dbReference type="SUPFAM" id="SSF90229">
    <property type="entry name" value="CCCH zinc finger"/>
    <property type="match status" value="3"/>
</dbReference>
<dbReference type="GO" id="GO:0008270">
    <property type="term" value="F:zinc ion binding"/>
    <property type="evidence" value="ECO:0007669"/>
    <property type="project" value="UniProtKB-KW"/>
</dbReference>
<keyword evidence="2" id="KW-0677">Repeat</keyword>
<feature type="domain" description="C3H1-type" evidence="7">
    <location>
        <begin position="163"/>
        <end position="191"/>
    </location>
</feature>
<feature type="domain" description="C3H1-type" evidence="7">
    <location>
        <begin position="103"/>
        <end position="126"/>
    </location>
</feature>
<evidence type="ECO:0000313" key="9">
    <source>
        <dbReference type="Proteomes" id="UP000027138"/>
    </source>
</evidence>
<dbReference type="Proteomes" id="UP000027138">
    <property type="component" value="Unassembled WGS sequence"/>
</dbReference>
<evidence type="ECO:0000256" key="3">
    <source>
        <dbReference type="ARBA" id="ARBA00022771"/>
    </source>
</evidence>
<keyword evidence="1 5" id="KW-0479">Metal-binding</keyword>
<protein>
    <recommendedName>
        <fullName evidence="7">C3H1-type domain-containing protein</fullName>
    </recommendedName>
</protein>